<feature type="transmembrane region" description="Helical" evidence="1">
    <location>
        <begin position="151"/>
        <end position="171"/>
    </location>
</feature>
<feature type="transmembrane region" description="Helical" evidence="1">
    <location>
        <begin position="6"/>
        <end position="30"/>
    </location>
</feature>
<keyword evidence="1" id="KW-0812">Transmembrane</keyword>
<name>A0AAW8JM37_9GAMM</name>
<evidence type="ECO:0000313" key="3">
    <source>
        <dbReference type="Proteomes" id="UP001243195"/>
    </source>
</evidence>
<dbReference type="RefSeq" id="WP_277091865.1">
    <property type="nucleotide sequence ID" value="NZ_DAMBEH010000015.1"/>
</dbReference>
<gene>
    <name evidence="2" type="ORF">RFH51_19390</name>
</gene>
<feature type="transmembrane region" description="Helical" evidence="1">
    <location>
        <begin position="51"/>
        <end position="69"/>
    </location>
</feature>
<keyword evidence="1" id="KW-1133">Transmembrane helix</keyword>
<accession>A0AAW8JM37</accession>
<reference evidence="2" key="1">
    <citation type="submission" date="2023-08" db="EMBL/GenBank/DDBJ databases">
        <title>Emergence of clinically-relevant ST2 carbapenem-resistant Acinetobacter baumannii strains in hospital sewages in Zhejiang, East of China.</title>
        <authorList>
            <person name="Kaichao C."/>
            <person name="Zhang R."/>
        </authorList>
    </citation>
    <scope>NUCLEOTIDE SEQUENCE</scope>
    <source>
        <strain evidence="2">M-SY-60</strain>
    </source>
</reference>
<dbReference type="AlphaFoldDB" id="A0AAW8JM37"/>
<proteinExistence type="predicted"/>
<dbReference type="EMBL" id="JAVIDA010000052">
    <property type="protein sequence ID" value="MDQ9073604.1"/>
    <property type="molecule type" value="Genomic_DNA"/>
</dbReference>
<protein>
    <submittedName>
        <fullName evidence="2">Uncharacterized protein</fullName>
    </submittedName>
</protein>
<organism evidence="2 3">
    <name type="scientific">Acinetobacter gerneri</name>
    <dbReference type="NCBI Taxonomy" id="202952"/>
    <lineage>
        <taxon>Bacteria</taxon>
        <taxon>Pseudomonadati</taxon>
        <taxon>Pseudomonadota</taxon>
        <taxon>Gammaproteobacteria</taxon>
        <taxon>Moraxellales</taxon>
        <taxon>Moraxellaceae</taxon>
        <taxon>Acinetobacter</taxon>
    </lineage>
</organism>
<comment type="caution">
    <text evidence="2">The sequence shown here is derived from an EMBL/GenBank/DDBJ whole genome shotgun (WGS) entry which is preliminary data.</text>
</comment>
<evidence type="ECO:0000256" key="1">
    <source>
        <dbReference type="SAM" id="Phobius"/>
    </source>
</evidence>
<dbReference type="Proteomes" id="UP001243195">
    <property type="component" value="Unassembled WGS sequence"/>
</dbReference>
<evidence type="ECO:0000313" key="2">
    <source>
        <dbReference type="EMBL" id="MDQ9073604.1"/>
    </source>
</evidence>
<keyword evidence="1" id="KW-0472">Membrane</keyword>
<sequence>MLKVISLTVLIYFILEIICHVFAVYVAKIIERSNQKSSQGNVLHKKFIQQTFYRLMLLFSIFAMNHLYAELVFFEKNQNLVYAWSACVIVILLFLVWWLNAYIIRSAMLHQVQKQAVVESYKEKISYIMLHFKEYLAICNTEDYLKKSAKLNYFLSFIAFILLFFDIKILYF</sequence>
<feature type="transmembrane region" description="Helical" evidence="1">
    <location>
        <begin position="81"/>
        <end position="104"/>
    </location>
</feature>